<evidence type="ECO:0000256" key="1">
    <source>
        <dbReference type="SAM" id="Phobius"/>
    </source>
</evidence>
<feature type="transmembrane region" description="Helical" evidence="1">
    <location>
        <begin position="582"/>
        <end position="601"/>
    </location>
</feature>
<dbReference type="InterPro" id="IPR013491">
    <property type="entry name" value="Tape_meas_N"/>
</dbReference>
<evidence type="ECO:0000313" key="4">
    <source>
        <dbReference type="Proteomes" id="UP000029003"/>
    </source>
</evidence>
<feature type="transmembrane region" description="Helical" evidence="1">
    <location>
        <begin position="765"/>
        <end position="784"/>
    </location>
</feature>
<proteinExistence type="predicted"/>
<accession>A0A087E4D4</accession>
<dbReference type="Pfam" id="PF20155">
    <property type="entry name" value="TMP_3"/>
    <property type="match status" value="1"/>
</dbReference>
<feature type="transmembrane region" description="Helical" evidence="1">
    <location>
        <begin position="554"/>
        <end position="576"/>
    </location>
</feature>
<feature type="domain" description="Tape measure protein N-terminal" evidence="2">
    <location>
        <begin position="85"/>
        <end position="260"/>
    </location>
</feature>
<reference evidence="3 4" key="1">
    <citation type="submission" date="2014-03" db="EMBL/GenBank/DDBJ databases">
        <title>Genomics of Bifidobacteria.</title>
        <authorList>
            <person name="Ventura M."/>
            <person name="Milani C."/>
            <person name="Lugli G.A."/>
        </authorList>
    </citation>
    <scope>NUCLEOTIDE SEQUENCE [LARGE SCALE GENOMIC DNA]</scope>
    <source>
        <strain evidence="3 4">LMG 21395</strain>
    </source>
</reference>
<protein>
    <submittedName>
        <fullName evidence="3">Phage tape measure protein</fullName>
    </submittedName>
</protein>
<gene>
    <name evidence="3" type="ORF">THER5_1098</name>
</gene>
<organism evidence="3 4">
    <name type="scientific">Bifidobacterium thermacidophilum subsp. thermacidophilum</name>
    <dbReference type="NCBI Taxonomy" id="79262"/>
    <lineage>
        <taxon>Bacteria</taxon>
        <taxon>Bacillati</taxon>
        <taxon>Actinomycetota</taxon>
        <taxon>Actinomycetes</taxon>
        <taxon>Bifidobacteriales</taxon>
        <taxon>Bifidobacteriaceae</taxon>
        <taxon>Bifidobacterium</taxon>
    </lineage>
</organism>
<feature type="transmembrane region" description="Helical" evidence="1">
    <location>
        <begin position="632"/>
        <end position="650"/>
    </location>
</feature>
<name>A0A087E4D4_9BIFI</name>
<keyword evidence="1" id="KW-0472">Membrane</keyword>
<dbReference type="SUPFAM" id="SSF48371">
    <property type="entry name" value="ARM repeat"/>
    <property type="match status" value="1"/>
</dbReference>
<dbReference type="Proteomes" id="UP000029003">
    <property type="component" value="Unassembled WGS sequence"/>
</dbReference>
<dbReference type="EMBL" id="JGZT01000006">
    <property type="protein sequence ID" value="KFJ02635.1"/>
    <property type="molecule type" value="Genomic_DNA"/>
</dbReference>
<comment type="caution">
    <text evidence="3">The sequence shown here is derived from an EMBL/GenBank/DDBJ whole genome shotgun (WGS) entry which is preliminary data.</text>
</comment>
<dbReference type="RefSeq" id="WP_029576379.1">
    <property type="nucleotide sequence ID" value="NZ_JGZT01000006.1"/>
</dbReference>
<sequence length="955" mass="96589">MAGAQSVGVVYYRVEPSAKDWNQKLNSQISDGSAQVGTTQGEKAGKGFGTGFLKNAASGLAKVGKAGLGVITGIGTAVAGLAAKGGISRALNIENAQTKLKGLGHSTEDITELMNDAMASVKGTAFGLDEAATIAASLSASGIKSGQDMTNTLKTVADTATIAGMSMTDAGAIFGSVAARGKLQGDDMLQLTSRGVPVLQALSDQLHVSTADVSDMVSKGKIDFATFSAAMNNYLGGAALASGSTFQGAMANCKAALSRLGAAAATPALQSLKSVFTALTPVIDDVSKALTPAVDAFTARLTPATKTVTDMLATFDKNLEAGKISIADLATQAATLTGAFAALAVSGKAVPAALSGIGSISSIIDGISFDGIASKAGTVKTMLSGMFDPERITFDAQLTASGLSKAGESIGGVLKQIGDEFTQTGIGQKIAGLNTSITSGVKSMASKVSDGLFGVAVDVAVFGASMKERAAGVLGQVATTFQSNPVIAAVGGFGSKILAKFNGIGGMLAQAAPGVATGVSAAVSGIGDTVSAVFGPIADKSIGIFRTMFAPGRFIAVLGIGGIAAGLIAALGAVNASMDGQVSVMITTFLAGLPTKLAGLMQIVQTQVPVWLAAGTQMIMALLNGIDANLPMLLGLGQMAITTLVSGLAANAPQLMLGATTLILDLVQGIVDNLPQLISAGLQLITALGQGLIQAIPVIVAALPQIITSLVLGLIAALPQMLTTAAQLITGLAQGLIAAIPRLIAALPQIIVSLVNGLVSNLPQIITAGLMLMAALPLGFLRALPQIIASIPQIVNSIKSAFTKTDWISVGKNIINGIKDGIVKFAKNIGDAAKNAAKDALDAVKGMLGIHSPSRVFRDEVGVMVGRGMALGIDDSAHVVSRSMDSLVSTMNLDNTDWPKTGRLNVTTDTSSDSDRLLENIVGRMDALIGTVEEALSDDRPFTQRDFARLVRSVA</sequence>
<dbReference type="InterPro" id="IPR016024">
    <property type="entry name" value="ARM-type_fold"/>
</dbReference>
<keyword evidence="1" id="KW-0812">Transmembrane</keyword>
<feature type="transmembrane region" description="Helical" evidence="1">
    <location>
        <begin position="739"/>
        <end position="759"/>
    </location>
</feature>
<keyword evidence="1" id="KW-1133">Transmembrane helix</keyword>
<feature type="transmembrane region" description="Helical" evidence="1">
    <location>
        <begin position="608"/>
        <end position="626"/>
    </location>
</feature>
<dbReference type="AlphaFoldDB" id="A0A087E4D4"/>
<evidence type="ECO:0000259" key="2">
    <source>
        <dbReference type="Pfam" id="PF20155"/>
    </source>
</evidence>
<feature type="transmembrane region" description="Helical" evidence="1">
    <location>
        <begin position="691"/>
        <end position="718"/>
    </location>
</feature>
<evidence type="ECO:0000313" key="3">
    <source>
        <dbReference type="EMBL" id="KFJ02635.1"/>
    </source>
</evidence>
<dbReference type="NCBIfam" id="TIGR02675">
    <property type="entry name" value="tape_meas_nterm"/>
    <property type="match status" value="1"/>
</dbReference>
<dbReference type="OrthoDB" id="177147at2"/>